<reference evidence="7 8" key="1">
    <citation type="submission" date="2022-06" db="EMBL/GenBank/DDBJ databases">
        <title>Ideonella sp. NS12-5 Genome sequencing and assembly.</title>
        <authorList>
            <person name="Jung Y."/>
        </authorList>
    </citation>
    <scope>NUCLEOTIDE SEQUENCE [LARGE SCALE GENOMIC DNA]</scope>
    <source>
        <strain evidence="7 8">NS12-5</strain>
    </source>
</reference>
<dbReference type="Proteomes" id="UP001204851">
    <property type="component" value="Unassembled WGS sequence"/>
</dbReference>
<name>A0ABT1BRD9_9BURK</name>
<dbReference type="CDD" id="cd19411">
    <property type="entry name" value="MCP2201-like_sensor"/>
    <property type="match status" value="1"/>
</dbReference>
<evidence type="ECO:0000256" key="3">
    <source>
        <dbReference type="PROSITE-ProRule" id="PRU00284"/>
    </source>
</evidence>
<evidence type="ECO:0000256" key="1">
    <source>
        <dbReference type="ARBA" id="ARBA00022481"/>
    </source>
</evidence>
<evidence type="ECO:0000313" key="7">
    <source>
        <dbReference type="EMBL" id="MCO5978781.1"/>
    </source>
</evidence>
<feature type="transmembrane region" description="Helical" evidence="4">
    <location>
        <begin position="197"/>
        <end position="216"/>
    </location>
</feature>
<dbReference type="Pfam" id="PF00015">
    <property type="entry name" value="MCPsignal"/>
    <property type="match status" value="1"/>
</dbReference>
<evidence type="ECO:0000259" key="6">
    <source>
        <dbReference type="PROSITE" id="PS50885"/>
    </source>
</evidence>
<dbReference type="SMART" id="SM00304">
    <property type="entry name" value="HAMP"/>
    <property type="match status" value="1"/>
</dbReference>
<dbReference type="InterPro" id="IPR051310">
    <property type="entry name" value="MCP_chemotaxis"/>
</dbReference>
<dbReference type="SMART" id="SM00283">
    <property type="entry name" value="MA"/>
    <property type="match status" value="1"/>
</dbReference>
<dbReference type="RefSeq" id="WP_252771655.1">
    <property type="nucleotide sequence ID" value="NZ_JAMXMC010000012.1"/>
</dbReference>
<feature type="domain" description="HAMP" evidence="6">
    <location>
        <begin position="217"/>
        <end position="269"/>
    </location>
</feature>
<keyword evidence="4" id="KW-0472">Membrane</keyword>
<dbReference type="InterPro" id="IPR004089">
    <property type="entry name" value="MCPsignal_dom"/>
</dbReference>
<comment type="similarity">
    <text evidence="2">Belongs to the methyl-accepting chemotaxis (MCP) protein family.</text>
</comment>
<feature type="transmembrane region" description="Helical" evidence="4">
    <location>
        <begin position="20"/>
        <end position="40"/>
    </location>
</feature>
<keyword evidence="1" id="KW-0488">Methylation</keyword>
<dbReference type="Pfam" id="PF00672">
    <property type="entry name" value="HAMP"/>
    <property type="match status" value="1"/>
</dbReference>
<keyword evidence="4" id="KW-0812">Transmembrane</keyword>
<dbReference type="PANTHER" id="PTHR43531">
    <property type="entry name" value="PROTEIN ICFG"/>
    <property type="match status" value="1"/>
</dbReference>
<evidence type="ECO:0000256" key="2">
    <source>
        <dbReference type="ARBA" id="ARBA00029447"/>
    </source>
</evidence>
<comment type="caution">
    <text evidence="7">The sequence shown here is derived from an EMBL/GenBank/DDBJ whole genome shotgun (WGS) entry which is preliminary data.</text>
</comment>
<evidence type="ECO:0000313" key="8">
    <source>
        <dbReference type="Proteomes" id="UP001204851"/>
    </source>
</evidence>
<proteinExistence type="inferred from homology"/>
<dbReference type="CDD" id="cd11386">
    <property type="entry name" value="MCP_signal"/>
    <property type="match status" value="1"/>
</dbReference>
<protein>
    <submittedName>
        <fullName evidence="7">Methyl-accepting chemotaxis protein</fullName>
    </submittedName>
</protein>
<dbReference type="PROSITE" id="PS50885">
    <property type="entry name" value="HAMP"/>
    <property type="match status" value="1"/>
</dbReference>
<dbReference type="SUPFAM" id="SSF58104">
    <property type="entry name" value="Methyl-accepting chemotaxis protein (MCP) signaling domain"/>
    <property type="match status" value="1"/>
</dbReference>
<organism evidence="7 8">
    <name type="scientific">Ideonella oryzae</name>
    <dbReference type="NCBI Taxonomy" id="2937441"/>
    <lineage>
        <taxon>Bacteria</taxon>
        <taxon>Pseudomonadati</taxon>
        <taxon>Pseudomonadota</taxon>
        <taxon>Betaproteobacteria</taxon>
        <taxon>Burkholderiales</taxon>
        <taxon>Sphaerotilaceae</taxon>
        <taxon>Ideonella</taxon>
    </lineage>
</organism>
<dbReference type="PROSITE" id="PS50111">
    <property type="entry name" value="CHEMOTAXIS_TRANSDUC_2"/>
    <property type="match status" value="1"/>
</dbReference>
<accession>A0ABT1BRD9</accession>
<dbReference type="InterPro" id="IPR024478">
    <property type="entry name" value="HlyB_4HB_MCP"/>
</dbReference>
<dbReference type="InterPro" id="IPR047347">
    <property type="entry name" value="YvaQ-like_sensor"/>
</dbReference>
<dbReference type="Gene3D" id="1.10.287.950">
    <property type="entry name" value="Methyl-accepting chemotaxis protein"/>
    <property type="match status" value="1"/>
</dbReference>
<evidence type="ECO:0000256" key="4">
    <source>
        <dbReference type="SAM" id="Phobius"/>
    </source>
</evidence>
<keyword evidence="4" id="KW-1133">Transmembrane helix</keyword>
<dbReference type="PANTHER" id="PTHR43531:SF14">
    <property type="entry name" value="METHYL-ACCEPTING CHEMOTAXIS PROTEIN I-RELATED"/>
    <property type="match status" value="1"/>
</dbReference>
<feature type="domain" description="Methyl-accepting transducer" evidence="5">
    <location>
        <begin position="274"/>
        <end position="503"/>
    </location>
</feature>
<dbReference type="InterPro" id="IPR003660">
    <property type="entry name" value="HAMP_dom"/>
</dbReference>
<dbReference type="EMBL" id="JAMXMC010000012">
    <property type="protein sequence ID" value="MCO5978781.1"/>
    <property type="molecule type" value="Genomic_DNA"/>
</dbReference>
<evidence type="ECO:0000259" key="5">
    <source>
        <dbReference type="PROSITE" id="PS50111"/>
    </source>
</evidence>
<dbReference type="Pfam" id="PF12729">
    <property type="entry name" value="4HB_MCP_1"/>
    <property type="match status" value="1"/>
</dbReference>
<sequence>MRELRQQGTGRSIGARLGWGFAGVLGLLAVVVGAAVLRFAQVGEGVAQLTQHDWRSAEAAALLDATTRSNTRRTMELFFVTNPQDDAALHQKIRDNRTLVDQALAELDTLLTDPAQRRSLAEIQTARVAYVRSFTQVSALLKDGQRSQAEALLRQETLPAIDTLQVPVRALAAQVREQVSREGEALRESLAAERLRVLAGGVAALCVGLGMAIWLARGITRPLGRAVAVAEAVAQGDLSVRVGERPADETGRVLGALEGMTQDLAQVVRSVRDSCDQVARGADEMAGGTTDLSQRTEEQAASLQQTAASLEELSGSVHQNAEVTRHAADEAQAAREAVESGAAAVGQVVDTMQQVSAANRQIGEIVALVDGIAFQTNLLALNAAVEAARAGESGRGFAVVAGEVRALAHRSAEAARQVQGVVAGSLAQVECGTRQAGEAGQAMQAMVARVQRVTELLGEISQAASQQSDGVGQINQAVAQLDMVTQQNAALVEQSAAASEQLRLQADRLRGAVQVFRLDAVAA</sequence>
<keyword evidence="3" id="KW-0807">Transducer</keyword>
<keyword evidence="8" id="KW-1185">Reference proteome</keyword>
<gene>
    <name evidence="7" type="ORF">M0L44_18950</name>
</gene>